<name>A0A383C6Y1_9ZZZZ</name>
<sequence length="32" mass="3285">PSASEFSAADLNSDGILNILDVVILTNLILGV</sequence>
<gene>
    <name evidence="1" type="ORF">METZ01_LOCUS480826</name>
</gene>
<feature type="non-terminal residue" evidence="1">
    <location>
        <position position="1"/>
    </location>
</feature>
<dbReference type="EMBL" id="UINC01206374">
    <property type="protein sequence ID" value="SVE27972.1"/>
    <property type="molecule type" value="Genomic_DNA"/>
</dbReference>
<dbReference type="Gene3D" id="1.10.1330.10">
    <property type="entry name" value="Dockerin domain"/>
    <property type="match status" value="1"/>
</dbReference>
<dbReference type="GO" id="GO:0000272">
    <property type="term" value="P:polysaccharide catabolic process"/>
    <property type="evidence" value="ECO:0007669"/>
    <property type="project" value="InterPro"/>
</dbReference>
<dbReference type="InterPro" id="IPR036439">
    <property type="entry name" value="Dockerin_dom_sf"/>
</dbReference>
<dbReference type="AlphaFoldDB" id="A0A383C6Y1"/>
<organism evidence="1">
    <name type="scientific">marine metagenome</name>
    <dbReference type="NCBI Taxonomy" id="408172"/>
    <lineage>
        <taxon>unclassified sequences</taxon>
        <taxon>metagenomes</taxon>
        <taxon>ecological metagenomes</taxon>
    </lineage>
</organism>
<evidence type="ECO:0008006" key="2">
    <source>
        <dbReference type="Google" id="ProtNLM"/>
    </source>
</evidence>
<proteinExistence type="predicted"/>
<evidence type="ECO:0000313" key="1">
    <source>
        <dbReference type="EMBL" id="SVE27972.1"/>
    </source>
</evidence>
<protein>
    <recommendedName>
        <fullName evidence="2">Dockerin domain-containing protein</fullName>
    </recommendedName>
</protein>
<accession>A0A383C6Y1</accession>
<dbReference type="SUPFAM" id="SSF63446">
    <property type="entry name" value="Type I dockerin domain"/>
    <property type="match status" value="1"/>
</dbReference>
<reference evidence="1" key="1">
    <citation type="submission" date="2018-05" db="EMBL/GenBank/DDBJ databases">
        <authorList>
            <person name="Lanie J.A."/>
            <person name="Ng W.-L."/>
            <person name="Kazmierczak K.M."/>
            <person name="Andrzejewski T.M."/>
            <person name="Davidsen T.M."/>
            <person name="Wayne K.J."/>
            <person name="Tettelin H."/>
            <person name="Glass J.I."/>
            <person name="Rusch D."/>
            <person name="Podicherti R."/>
            <person name="Tsui H.-C.T."/>
            <person name="Winkler M.E."/>
        </authorList>
    </citation>
    <scope>NUCLEOTIDE SEQUENCE</scope>
</reference>